<dbReference type="EMBL" id="SHKY01000001">
    <property type="protein sequence ID" value="RZU50850.1"/>
    <property type="molecule type" value="Genomic_DNA"/>
</dbReference>
<organism evidence="1 2">
    <name type="scientific">Krasilnikovia cinnamomea</name>
    <dbReference type="NCBI Taxonomy" id="349313"/>
    <lineage>
        <taxon>Bacteria</taxon>
        <taxon>Bacillati</taxon>
        <taxon>Actinomycetota</taxon>
        <taxon>Actinomycetes</taxon>
        <taxon>Micromonosporales</taxon>
        <taxon>Micromonosporaceae</taxon>
        <taxon>Krasilnikovia</taxon>
    </lineage>
</organism>
<reference evidence="1 2" key="1">
    <citation type="submission" date="2019-02" db="EMBL/GenBank/DDBJ databases">
        <title>Sequencing the genomes of 1000 actinobacteria strains.</title>
        <authorList>
            <person name="Klenk H.-P."/>
        </authorList>
    </citation>
    <scope>NUCLEOTIDE SEQUENCE [LARGE SCALE GENOMIC DNA]</scope>
    <source>
        <strain evidence="1 2">DSM 45162</strain>
    </source>
</reference>
<protein>
    <submittedName>
        <fullName evidence="1">Uncharacterized protein</fullName>
    </submittedName>
</protein>
<gene>
    <name evidence="1" type="ORF">EV385_2642</name>
</gene>
<evidence type="ECO:0000313" key="1">
    <source>
        <dbReference type="EMBL" id="RZU50850.1"/>
    </source>
</evidence>
<comment type="caution">
    <text evidence="1">The sequence shown here is derived from an EMBL/GenBank/DDBJ whole genome shotgun (WGS) entry which is preliminary data.</text>
</comment>
<keyword evidence="2" id="KW-1185">Reference proteome</keyword>
<dbReference type="AlphaFoldDB" id="A0A4Q7ZJ03"/>
<sequence length="61" mass="6641">MRLSARQWGLVVAALVRGAEIEDRIDEPEAAATSRRIAGLVRERLAEQGLSPVPVVYPRSG</sequence>
<dbReference type="Proteomes" id="UP000292564">
    <property type="component" value="Unassembled WGS sequence"/>
</dbReference>
<evidence type="ECO:0000313" key="2">
    <source>
        <dbReference type="Proteomes" id="UP000292564"/>
    </source>
</evidence>
<dbReference type="RefSeq" id="WP_207229819.1">
    <property type="nucleotide sequence ID" value="NZ_SHKY01000001.1"/>
</dbReference>
<name>A0A4Q7ZJ03_9ACTN</name>
<proteinExistence type="predicted"/>
<accession>A0A4Q7ZJ03</accession>